<gene>
    <name evidence="1" type="ORF">SAMN04488060_2306</name>
</gene>
<dbReference type="STRING" id="604088.SAMN04488060_2306"/>
<dbReference type="EMBL" id="FOWZ01000004">
    <property type="protein sequence ID" value="SFP31617.1"/>
    <property type="molecule type" value="Genomic_DNA"/>
</dbReference>
<accession>A0A1I5PCI8</accession>
<proteinExistence type="predicted"/>
<dbReference type="Proteomes" id="UP000199331">
    <property type="component" value="Unassembled WGS sequence"/>
</dbReference>
<protein>
    <submittedName>
        <fullName evidence="1">Uncharacterized protein</fullName>
    </submittedName>
</protein>
<reference evidence="2" key="1">
    <citation type="submission" date="2016-10" db="EMBL/GenBank/DDBJ databases">
        <authorList>
            <person name="Varghese N."/>
            <person name="Submissions S."/>
        </authorList>
    </citation>
    <scope>NUCLEOTIDE SEQUENCE [LARGE SCALE GENOMIC DNA]</scope>
    <source>
        <strain evidence="2">CGMCC 1.7715</strain>
    </source>
</reference>
<evidence type="ECO:0000313" key="1">
    <source>
        <dbReference type="EMBL" id="SFP31617.1"/>
    </source>
</evidence>
<sequence>MQIQQRSIDQKRRLNAYRNFISRLPPHAREPEIWLRYLHLVRSAYASPFAAVFSIDDEGLLVIDWVDARLDAAFSEFVQLIEAQSDLLSYFEFVERPAPVVLVRDWACVRLSYFCQTPAIGIAVHIGQTDERAIDTTVLHSFEKVVSTCLALPERHEKQSASLPWCGALSRDRSNFRPELVTLTNTTGER</sequence>
<evidence type="ECO:0000313" key="2">
    <source>
        <dbReference type="Proteomes" id="UP000199331"/>
    </source>
</evidence>
<organism evidence="1 2">
    <name type="scientific">Qipengyuania nanhaisediminis</name>
    <dbReference type="NCBI Taxonomy" id="604088"/>
    <lineage>
        <taxon>Bacteria</taxon>
        <taxon>Pseudomonadati</taxon>
        <taxon>Pseudomonadota</taxon>
        <taxon>Alphaproteobacteria</taxon>
        <taxon>Sphingomonadales</taxon>
        <taxon>Erythrobacteraceae</taxon>
        <taxon>Qipengyuania</taxon>
    </lineage>
</organism>
<name>A0A1I5PCI8_9SPHN</name>
<dbReference type="RefSeq" id="WP_090481759.1">
    <property type="nucleotide sequence ID" value="NZ_FOWZ01000004.1"/>
</dbReference>
<dbReference type="AlphaFoldDB" id="A0A1I5PCI8"/>
<keyword evidence="2" id="KW-1185">Reference proteome</keyword>